<reference evidence="4" key="2">
    <citation type="submission" date="2011-03" db="EMBL/GenBank/DDBJ databases">
        <title>Annotation of Magnaporthe poae ATCC 64411.</title>
        <authorList>
            <person name="Ma L.-J."/>
            <person name="Dead R."/>
            <person name="Young S.K."/>
            <person name="Zeng Q."/>
            <person name="Gargeya S."/>
            <person name="Fitzgerald M."/>
            <person name="Haas B."/>
            <person name="Abouelleil A."/>
            <person name="Alvarado L."/>
            <person name="Arachchi H.M."/>
            <person name="Berlin A."/>
            <person name="Brown A."/>
            <person name="Chapman S.B."/>
            <person name="Chen Z."/>
            <person name="Dunbar C."/>
            <person name="Freedman E."/>
            <person name="Gearin G."/>
            <person name="Gellesch M."/>
            <person name="Goldberg J."/>
            <person name="Griggs A."/>
            <person name="Gujja S."/>
            <person name="Heiman D."/>
            <person name="Howarth C."/>
            <person name="Larson L."/>
            <person name="Lui A."/>
            <person name="MacDonald P.J.P."/>
            <person name="Mehta T."/>
            <person name="Montmayeur A."/>
            <person name="Murphy C."/>
            <person name="Neiman D."/>
            <person name="Pearson M."/>
            <person name="Priest M."/>
            <person name="Roberts A."/>
            <person name="Saif S."/>
            <person name="Shea T."/>
            <person name="Shenoy N."/>
            <person name="Sisk P."/>
            <person name="Stolte C."/>
            <person name="Sykes S."/>
            <person name="Yandava C."/>
            <person name="Wortman J."/>
            <person name="Nusbaum C."/>
            <person name="Birren B."/>
        </authorList>
    </citation>
    <scope>NUCLEOTIDE SEQUENCE</scope>
    <source>
        <strain evidence="4">ATCC 64411</strain>
    </source>
</reference>
<name>A0A0H2UCG0_MAGP6</name>
<keyword evidence="1" id="KW-0175">Coiled coil</keyword>
<feature type="non-terminal residue" evidence="4">
    <location>
        <position position="969"/>
    </location>
</feature>
<organism evidence="4">
    <name type="scientific">Magnaporthiopsis poae (strain ATCC 64411 / 73-15)</name>
    <name type="common">Kentucky bluegrass fungus</name>
    <name type="synonym">Magnaporthe poae</name>
    <dbReference type="NCBI Taxonomy" id="644358"/>
    <lineage>
        <taxon>Eukaryota</taxon>
        <taxon>Fungi</taxon>
        <taxon>Dikarya</taxon>
        <taxon>Ascomycota</taxon>
        <taxon>Pezizomycotina</taxon>
        <taxon>Sordariomycetes</taxon>
        <taxon>Sordariomycetidae</taxon>
        <taxon>Magnaporthales</taxon>
        <taxon>Magnaporthaceae</taxon>
        <taxon>Magnaporthiopsis</taxon>
    </lineage>
</organism>
<dbReference type="GO" id="GO:0006302">
    <property type="term" value="P:double-strand break repair"/>
    <property type="evidence" value="ECO:0007669"/>
    <property type="project" value="InterPro"/>
</dbReference>
<dbReference type="OrthoDB" id="18797at2759"/>
<evidence type="ECO:0000256" key="1">
    <source>
        <dbReference type="SAM" id="Coils"/>
    </source>
</evidence>
<dbReference type="AlphaFoldDB" id="A0A0H2UCG0"/>
<dbReference type="Gene3D" id="3.60.21.10">
    <property type="match status" value="1"/>
</dbReference>
<feature type="compositionally biased region" description="Polar residues" evidence="2">
    <location>
        <begin position="272"/>
        <end position="286"/>
    </location>
</feature>
<protein>
    <recommendedName>
        <fullName evidence="3">Rad50/SbcC-type AAA domain-containing protein</fullName>
    </recommendedName>
</protein>
<dbReference type="GO" id="GO:0016887">
    <property type="term" value="F:ATP hydrolysis activity"/>
    <property type="evidence" value="ECO:0007669"/>
    <property type="project" value="InterPro"/>
</dbReference>
<dbReference type="CDD" id="cd22249">
    <property type="entry name" value="UDM1_RNF168_RNF169-like"/>
    <property type="match status" value="1"/>
</dbReference>
<dbReference type="Gene3D" id="3.40.50.300">
    <property type="entry name" value="P-loop containing nucleotide triphosphate hydrolases"/>
    <property type="match status" value="1"/>
</dbReference>
<feature type="coiled-coil region" evidence="1">
    <location>
        <begin position="813"/>
        <end position="847"/>
    </location>
</feature>
<dbReference type="InterPro" id="IPR027417">
    <property type="entry name" value="P-loop_NTPase"/>
</dbReference>
<dbReference type="InterPro" id="IPR029052">
    <property type="entry name" value="Metallo-depent_PP-like"/>
</dbReference>
<feature type="region of interest" description="Disordered" evidence="2">
    <location>
        <begin position="236"/>
        <end position="286"/>
    </location>
</feature>
<evidence type="ECO:0000259" key="3">
    <source>
        <dbReference type="Pfam" id="PF13476"/>
    </source>
</evidence>
<proteinExistence type="predicted"/>
<sequence>MQPTHVLSACYRFISDLSDVVPHINVVLGNHDLAYRRDYSTTALDALGMRRLSPFVSLHSGIERHVWDGRRVLLLPFREEQDELTAAVDALDPAEAKETVAFAHLAINKAILQRHIPQQQDNAASVDPLRGSVIYLGAPLQMNWADLNDEQRGVVLLDPSTLACEMLVNPHAIAYTTVDMRDVLGGTADVAAMAEKHVMILGELTRYKYTTARDHLLSIGARSVRNWNPMGPVVQEHNRASGGLGSSIPASDAAIQEPEQPAEDSVVGDTKSGVSVTPQFEMGQSSRPLDLGAEAQDYINSVSLDSSLEPRRKELVQAGQRVIHASSSITNEDVEVQVDYRNLVGEKPTVSNLPNSDSLTRPTADVFVAEPQSLVIRNFLGVQGVLTINFQRDLPRGLVFLVGDNGSGKSTIVEAMVWCQFGRCIRSGLGAGDVVNDTAGKDCSVSLTFSNGYTISRYRKDKTYKNRVIVSLHGEPQTNMEHPDVRTTQAAIEELLGIDCDTYVRSVVLGHESAASFLNSTPAQRRDVIEQSLGLSTLARCAQMSRAVLRDLDRQMGDVQTKLTGVANVVDSAKRELRSLERSQENLASEAGRIAEALGIAMQRQTWTLKQAQEETGTEFPTLAEYVAEMDGRVAVAGQHVQHMFKEASRAEVCIAFHAEMSSSLSRLSSAQERLEQLQALHNRLASQKAARPVPWWEKSRQRCIQKLEALSTTRLDGLPKITASATILSLRFQLSALEVWADIVVFFQGDKSDDLESTIAAVGANAEHAAKRVSQLHSQADATAVAEKVAGQRRVDREEVEQAASAISLDTARTTNQALDQASKKHEELRRQREGLLAQVREQEQLQQKLGAKKREVGIYQKLAEEKRTSITLQLEQRELATELAQLASTRELFAFWASAFAKRTRRISTADSSKSITTFREYVLDQSLAELNTLLPQVLTVLYDDTRHAKAMTTGILGSLFERDDGG</sequence>
<dbReference type="GO" id="GO:0003677">
    <property type="term" value="F:DNA binding"/>
    <property type="evidence" value="ECO:0007669"/>
    <property type="project" value="UniProtKB-ARBA"/>
</dbReference>
<dbReference type="VEuPathDB" id="FungiDB:MAPG_11496"/>
<dbReference type="SUPFAM" id="SSF52540">
    <property type="entry name" value="P-loop containing nucleoside triphosphate hydrolases"/>
    <property type="match status" value="1"/>
</dbReference>
<dbReference type="PANTHER" id="PTHR32114">
    <property type="entry name" value="ABC TRANSPORTER ABCH.3"/>
    <property type="match status" value="1"/>
</dbReference>
<dbReference type="EMBL" id="GL876981">
    <property type="protein sequence ID" value="KLU92551.1"/>
    <property type="molecule type" value="Genomic_DNA"/>
</dbReference>
<accession>A0A0H2UCG0</accession>
<dbReference type="PANTHER" id="PTHR32114:SF2">
    <property type="entry name" value="ABC TRANSPORTER ABCH.3"/>
    <property type="match status" value="1"/>
</dbReference>
<gene>
    <name evidence="4" type="ORF">MAPG_11496</name>
</gene>
<evidence type="ECO:0000256" key="2">
    <source>
        <dbReference type="SAM" id="MobiDB-lite"/>
    </source>
</evidence>
<feature type="coiled-coil region" evidence="1">
    <location>
        <begin position="661"/>
        <end position="688"/>
    </location>
</feature>
<reference evidence="4" key="1">
    <citation type="submission" date="2010-05" db="EMBL/GenBank/DDBJ databases">
        <title>The Genome Sequence of Magnaporthe poae strain ATCC 64411.</title>
        <authorList>
            <consortium name="The Broad Institute Genome Sequencing Platform"/>
            <consortium name="Broad Institute Genome Sequencing Center for Infectious Disease"/>
            <person name="Ma L.-J."/>
            <person name="Dead R."/>
            <person name="Young S."/>
            <person name="Zeng Q."/>
            <person name="Koehrsen M."/>
            <person name="Alvarado L."/>
            <person name="Berlin A."/>
            <person name="Chapman S.B."/>
            <person name="Chen Z."/>
            <person name="Freedman E."/>
            <person name="Gellesch M."/>
            <person name="Goldberg J."/>
            <person name="Griggs A."/>
            <person name="Gujja S."/>
            <person name="Heilman E.R."/>
            <person name="Heiman D."/>
            <person name="Hepburn T."/>
            <person name="Howarth C."/>
            <person name="Jen D."/>
            <person name="Larson L."/>
            <person name="Mehta T."/>
            <person name="Neiman D."/>
            <person name="Pearson M."/>
            <person name="Roberts A."/>
            <person name="Saif S."/>
            <person name="Shea T."/>
            <person name="Shenoy N."/>
            <person name="Sisk P."/>
            <person name="Stolte C."/>
            <person name="Sykes S."/>
            <person name="Walk T."/>
            <person name="White J."/>
            <person name="Yandava C."/>
            <person name="Haas B."/>
            <person name="Nusbaum C."/>
            <person name="Birren B."/>
        </authorList>
    </citation>
    <scope>NUCLEOTIDE SEQUENCE</scope>
    <source>
        <strain evidence="4">ATCC 64411</strain>
    </source>
</reference>
<dbReference type="InterPro" id="IPR038729">
    <property type="entry name" value="Rad50/SbcC_AAA"/>
</dbReference>
<evidence type="ECO:0000313" key="4">
    <source>
        <dbReference type="EMBL" id="KLU92551.1"/>
    </source>
</evidence>
<dbReference type="Pfam" id="PF13476">
    <property type="entry name" value="AAA_23"/>
    <property type="match status" value="1"/>
</dbReference>
<feature type="domain" description="Rad50/SbcC-type AAA" evidence="3">
    <location>
        <begin position="373"/>
        <end position="562"/>
    </location>
</feature>